<protein>
    <submittedName>
        <fullName evidence="2">Chromosome 2, complete genome</fullName>
    </submittedName>
</protein>
<dbReference type="EMBL" id="HG970333">
    <property type="protein sequence ID" value="CEF76202.1"/>
    <property type="molecule type" value="Genomic_DNA"/>
</dbReference>
<reference evidence="3 4" key="1">
    <citation type="journal article" date="2007" name="Science">
        <title>The Fusarium graminearum genome reveals a link between localized polymorphism and pathogen specialization.</title>
        <authorList>
            <person name="Cuomo C.A."/>
            <person name="Gueldener U."/>
            <person name="Xu J.-R."/>
            <person name="Trail F."/>
            <person name="Turgeon B.G."/>
            <person name="Di Pietro A."/>
            <person name="Walton J.D."/>
            <person name="Ma L.-J."/>
            <person name="Baker S.E."/>
            <person name="Rep M."/>
            <person name="Adam G."/>
            <person name="Antoniw J."/>
            <person name="Baldwin T."/>
            <person name="Calvo S.E."/>
            <person name="Chang Y.-L."/>
            <person name="DeCaprio D."/>
            <person name="Gale L.R."/>
            <person name="Gnerre S."/>
            <person name="Goswami R.S."/>
            <person name="Hammond-Kosack K."/>
            <person name="Harris L.J."/>
            <person name="Hilburn K."/>
            <person name="Kennell J.C."/>
            <person name="Kroken S."/>
            <person name="Magnuson J.K."/>
            <person name="Mannhaupt G."/>
            <person name="Mauceli E.W."/>
            <person name="Mewes H.-W."/>
            <person name="Mitterbauer R."/>
            <person name="Muehlbauer G."/>
            <person name="Muensterkoetter M."/>
            <person name="Nelson D."/>
            <person name="O'Donnell K."/>
            <person name="Ouellet T."/>
            <person name="Qi W."/>
            <person name="Quesneville H."/>
            <person name="Roncero M.I.G."/>
            <person name="Seong K.-Y."/>
            <person name="Tetko I.V."/>
            <person name="Urban M."/>
            <person name="Waalwijk C."/>
            <person name="Ward T.J."/>
            <person name="Yao J."/>
            <person name="Birren B.W."/>
            <person name="Kistler H.C."/>
        </authorList>
    </citation>
    <scope>NUCLEOTIDE SEQUENCE [LARGE SCALE GENOMIC DNA]</scope>
    <source>
        <strain evidence="4">ATCC MYA-4620 / CBS 123657 / FGSC 9075 / NRRL 31084 / PH-1</strain>
        <strain evidence="3">PH-1 / ATCC MYA-4620 / FGSC 9075 / NRRL 31084</strain>
    </source>
</reference>
<sequence length="75" mass="8462">MHEVRLERSALDHRSSDFKQTQTLYLYTHHHPVPGINIVSTKSPISMNHETVSAIHSGHNKTQKMAGRASTSITR</sequence>
<feature type="region of interest" description="Disordered" evidence="1">
    <location>
        <begin position="53"/>
        <end position="75"/>
    </location>
</feature>
<reference evidence="3 4" key="2">
    <citation type="journal article" date="2010" name="Nature">
        <title>Comparative genomics reveals mobile pathogenicity chromosomes in Fusarium.</title>
        <authorList>
            <person name="Ma L.J."/>
            <person name="van der Does H.C."/>
            <person name="Borkovich K.A."/>
            <person name="Coleman J.J."/>
            <person name="Daboussi M.J."/>
            <person name="Di Pietro A."/>
            <person name="Dufresne M."/>
            <person name="Freitag M."/>
            <person name="Grabherr M."/>
            <person name="Henrissat B."/>
            <person name="Houterman P.M."/>
            <person name="Kang S."/>
            <person name="Shim W.B."/>
            <person name="Woloshuk C."/>
            <person name="Xie X."/>
            <person name="Xu J.R."/>
            <person name="Antoniw J."/>
            <person name="Baker S.E."/>
            <person name="Bluhm B.H."/>
            <person name="Breakspear A."/>
            <person name="Brown D.W."/>
            <person name="Butchko R.A."/>
            <person name="Chapman S."/>
            <person name="Coulson R."/>
            <person name="Coutinho P.M."/>
            <person name="Danchin E.G."/>
            <person name="Diener A."/>
            <person name="Gale L.R."/>
            <person name="Gardiner D.M."/>
            <person name="Goff S."/>
            <person name="Hammond-Kosack K.E."/>
            <person name="Hilburn K."/>
            <person name="Hua-Van A."/>
            <person name="Jonkers W."/>
            <person name="Kazan K."/>
            <person name="Kodira C.D."/>
            <person name="Koehrsen M."/>
            <person name="Kumar L."/>
            <person name="Lee Y.H."/>
            <person name="Li L."/>
            <person name="Manners J.M."/>
            <person name="Miranda-Saavedra D."/>
            <person name="Mukherjee M."/>
            <person name="Park G."/>
            <person name="Park J."/>
            <person name="Park S.Y."/>
            <person name="Proctor R.H."/>
            <person name="Regev A."/>
            <person name="Ruiz-Roldan M.C."/>
            <person name="Sain D."/>
            <person name="Sakthikumar S."/>
            <person name="Sykes S."/>
            <person name="Schwartz D.C."/>
            <person name="Turgeon B.G."/>
            <person name="Wapinski I."/>
            <person name="Yoder O."/>
            <person name="Young S."/>
            <person name="Zeng Q."/>
            <person name="Zhou S."/>
            <person name="Galagan J."/>
            <person name="Cuomo C.A."/>
            <person name="Kistler H.C."/>
            <person name="Rep M."/>
        </authorList>
    </citation>
    <scope>GENOME REANNOTATION</scope>
    <source>
        <strain evidence="4">ATCC MYA-4620 / CBS 123657 / FGSC 9075 / NRRL 31084 / PH-1</strain>
        <strain evidence="3">PH-1 / ATCC MYA-4620 / FGSC 9075 / NRRL 31084</strain>
    </source>
</reference>
<evidence type="ECO:0000313" key="4">
    <source>
        <dbReference type="Proteomes" id="UP000070720"/>
    </source>
</evidence>
<reference evidence="3" key="4">
    <citation type="submission" date="2017-01" db="UniProtKB">
        <authorList>
            <consortium name="EnsemblFungi"/>
        </authorList>
    </citation>
    <scope>IDENTIFICATION</scope>
    <source>
        <strain evidence="3">PH-1 / ATCC MYA-4620 / FGSC 9075 / NRRL 31084</strain>
    </source>
</reference>
<evidence type="ECO:0000313" key="3">
    <source>
        <dbReference type="EnsemblFungi" id="CEF76202"/>
    </source>
</evidence>
<proteinExistence type="predicted"/>
<gene>
    <name evidence="2" type="ORF">FGRAMPH1_01T08799</name>
</gene>
<dbReference type="VEuPathDB" id="FungiDB:FGRAMPH1_01G08799"/>
<dbReference type="EnsemblFungi" id="CEF76202">
    <property type="protein sequence ID" value="CEF76202"/>
    <property type="gene ID" value="FGRRES_15462"/>
</dbReference>
<evidence type="ECO:0000313" key="2">
    <source>
        <dbReference type="EMBL" id="CEF76202.1"/>
    </source>
</evidence>
<organism evidence="2 4">
    <name type="scientific">Gibberella zeae (strain ATCC MYA-4620 / CBS 123657 / FGSC 9075 / NRRL 31084 / PH-1)</name>
    <name type="common">Wheat head blight fungus</name>
    <name type="synonym">Fusarium graminearum</name>
    <dbReference type="NCBI Taxonomy" id="229533"/>
    <lineage>
        <taxon>Eukaryota</taxon>
        <taxon>Fungi</taxon>
        <taxon>Dikarya</taxon>
        <taxon>Ascomycota</taxon>
        <taxon>Pezizomycotina</taxon>
        <taxon>Sordariomycetes</taxon>
        <taxon>Hypocreomycetidae</taxon>
        <taxon>Hypocreales</taxon>
        <taxon>Nectriaceae</taxon>
        <taxon>Fusarium</taxon>
    </lineage>
</organism>
<accession>A0A0E0RY77</accession>
<evidence type="ECO:0000256" key="1">
    <source>
        <dbReference type="SAM" id="MobiDB-lite"/>
    </source>
</evidence>
<dbReference type="InParanoid" id="A0A098DCM8"/>
<name>A0A098DCM8_GIBZE</name>
<reference evidence="2 4" key="3">
    <citation type="journal article" date="2015" name="BMC Genomics">
        <title>The completed genome sequence of the pathogenic ascomycete fungus Fusarium graminearum.</title>
        <authorList>
            <person name="King R."/>
            <person name="Urban M."/>
            <person name="Hammond-Kosack M.C."/>
            <person name="Hassani-Pak K."/>
            <person name="Hammond-Kosack K.E."/>
        </authorList>
    </citation>
    <scope>NUCLEOTIDE SEQUENCE [LARGE SCALE GENOMIC DNA]</scope>
    <source>
        <strain evidence="4">ATCC MYA-4620 / CBS 123657 / FGSC 9075 / NRRL 31084 / PH-1</strain>
        <strain evidence="2">PH-1</strain>
    </source>
</reference>
<dbReference type="Proteomes" id="UP000070720">
    <property type="component" value="Chromosome 2"/>
</dbReference>
<keyword evidence="4" id="KW-1185">Reference proteome</keyword>
<dbReference type="AlphaFoldDB" id="A0A098DCM8"/>
<accession>A0A098DCM8</accession>